<name>A0AAV5A0L2_9AGAM</name>
<comment type="caution">
    <text evidence="1">The sequence shown here is derived from an EMBL/GenBank/DDBJ whole genome shotgun (WGS) entry which is preliminary data.</text>
</comment>
<reference evidence="1" key="1">
    <citation type="submission" date="2021-10" db="EMBL/GenBank/DDBJ databases">
        <title>De novo Genome Assembly of Clathrus columnatus (Basidiomycota, Fungi) Using Illumina and Nanopore Sequence Data.</title>
        <authorList>
            <person name="Ogiso-Tanaka E."/>
            <person name="Itagaki H."/>
            <person name="Hosoya T."/>
            <person name="Hosaka K."/>
        </authorList>
    </citation>
    <scope>NUCLEOTIDE SEQUENCE</scope>
    <source>
        <strain evidence="1">MO-923</strain>
    </source>
</reference>
<dbReference type="EMBL" id="BPWL01000001">
    <property type="protein sequence ID" value="GJJ06814.1"/>
    <property type="molecule type" value="Genomic_DNA"/>
</dbReference>
<sequence length="83" mass="9720">MLGRYHDGLLDNEETIQQAILVHNERIKKLIPAEKLLIYEVSQGWDPLCKHLEVPKPDEPFPHVNETAAFRERAFPLFIEQKD</sequence>
<dbReference type="InterPro" id="IPR027417">
    <property type="entry name" value="P-loop_NTPase"/>
</dbReference>
<proteinExistence type="predicted"/>
<dbReference type="Proteomes" id="UP001050691">
    <property type="component" value="Unassembled WGS sequence"/>
</dbReference>
<keyword evidence="2" id="KW-1185">Reference proteome</keyword>
<dbReference type="PANTHER" id="PTHR36978">
    <property type="entry name" value="P-LOOP CONTAINING NUCLEOTIDE TRIPHOSPHATE HYDROLASE"/>
    <property type="match status" value="1"/>
</dbReference>
<accession>A0AAV5A0L2</accession>
<dbReference type="AlphaFoldDB" id="A0AAV5A0L2"/>
<dbReference type="InterPro" id="IPR040632">
    <property type="entry name" value="Sulfotransfer_4"/>
</dbReference>
<dbReference type="Gene3D" id="3.40.50.300">
    <property type="entry name" value="P-loop containing nucleotide triphosphate hydrolases"/>
    <property type="match status" value="1"/>
</dbReference>
<evidence type="ECO:0000313" key="2">
    <source>
        <dbReference type="Proteomes" id="UP001050691"/>
    </source>
</evidence>
<protein>
    <submittedName>
        <fullName evidence="1">Uncharacterized protein</fullName>
    </submittedName>
</protein>
<dbReference type="PANTHER" id="PTHR36978:SF4">
    <property type="entry name" value="P-LOOP CONTAINING NUCLEOSIDE TRIPHOSPHATE HYDROLASE PROTEIN"/>
    <property type="match status" value="1"/>
</dbReference>
<dbReference type="Pfam" id="PF17784">
    <property type="entry name" value="Sulfotransfer_4"/>
    <property type="match status" value="1"/>
</dbReference>
<gene>
    <name evidence="1" type="ORF">Clacol_001010</name>
</gene>
<evidence type="ECO:0000313" key="1">
    <source>
        <dbReference type="EMBL" id="GJJ06814.1"/>
    </source>
</evidence>
<organism evidence="1 2">
    <name type="scientific">Clathrus columnatus</name>
    <dbReference type="NCBI Taxonomy" id="1419009"/>
    <lineage>
        <taxon>Eukaryota</taxon>
        <taxon>Fungi</taxon>
        <taxon>Dikarya</taxon>
        <taxon>Basidiomycota</taxon>
        <taxon>Agaricomycotina</taxon>
        <taxon>Agaricomycetes</taxon>
        <taxon>Phallomycetidae</taxon>
        <taxon>Phallales</taxon>
        <taxon>Clathraceae</taxon>
        <taxon>Clathrus</taxon>
    </lineage>
</organism>